<dbReference type="AlphaFoldDB" id="C3LVW3"/>
<gene>
    <name evidence="1" type="ordered locus">VCM66_A0656</name>
</gene>
<accession>C3LVW3</accession>
<name>C3LVW3_VIBCM</name>
<dbReference type="EMBL" id="CP001234">
    <property type="protein sequence ID" value="ACP07618.1"/>
    <property type="molecule type" value="Genomic_DNA"/>
</dbReference>
<dbReference type="Proteomes" id="UP000001217">
    <property type="component" value="Chromosome II"/>
</dbReference>
<sequence length="30" mass="3503">MMQNRCMQQRLLGDTSQLVAIFTQPYRVCA</sequence>
<reference evidence="1 2" key="1">
    <citation type="journal article" date="2008" name="PLoS ONE">
        <title>A recalibrated molecular clock and independent origins for the cholera pandemic clones.</title>
        <authorList>
            <person name="Feng L."/>
            <person name="Reeves P.R."/>
            <person name="Lan R."/>
            <person name="Ren Y."/>
            <person name="Gao C."/>
            <person name="Zhou Z."/>
            <person name="Ren Y."/>
            <person name="Cheng J."/>
            <person name="Wang W."/>
            <person name="Wang J."/>
            <person name="Qian W."/>
            <person name="Li D."/>
            <person name="Wang L."/>
        </authorList>
    </citation>
    <scope>NUCLEOTIDE SEQUENCE [LARGE SCALE GENOMIC DNA]</scope>
    <source>
        <strain evidence="1 2">M66-2</strain>
    </source>
</reference>
<proteinExistence type="predicted"/>
<dbReference type="HOGENOM" id="CLU_3406028_0_0_6"/>
<organism evidence="1 2">
    <name type="scientific">Vibrio cholerae serotype O1 (strain M66-2)</name>
    <dbReference type="NCBI Taxonomy" id="579112"/>
    <lineage>
        <taxon>Bacteria</taxon>
        <taxon>Pseudomonadati</taxon>
        <taxon>Pseudomonadota</taxon>
        <taxon>Gammaproteobacteria</taxon>
        <taxon>Vibrionales</taxon>
        <taxon>Vibrionaceae</taxon>
        <taxon>Vibrio</taxon>
    </lineage>
</organism>
<evidence type="ECO:0000313" key="2">
    <source>
        <dbReference type="Proteomes" id="UP000001217"/>
    </source>
</evidence>
<evidence type="ECO:0000313" key="1">
    <source>
        <dbReference type="EMBL" id="ACP07618.1"/>
    </source>
</evidence>
<dbReference type="KEGG" id="vcm:VCM66_A0656"/>
<protein>
    <submittedName>
        <fullName evidence="1">Uncharacterized protein</fullName>
    </submittedName>
</protein>